<evidence type="ECO:0000313" key="2">
    <source>
        <dbReference type="Proteomes" id="UP000334340"/>
    </source>
</evidence>
<dbReference type="AlphaFoldDB" id="A0A564ZG49"/>
<gene>
    <name evidence="1" type="ORF">MELA_00635</name>
</gene>
<reference evidence="1 2" key="1">
    <citation type="submission" date="2019-07" db="EMBL/GenBank/DDBJ databases">
        <authorList>
            <person name="Cremers G."/>
        </authorList>
    </citation>
    <scope>NUCLEOTIDE SEQUENCE [LARGE SCALE GENOMIC DNA]</scope>
</reference>
<keyword evidence="2" id="KW-1185">Reference proteome</keyword>
<organism evidence="1 2">
    <name type="scientific">Candidatus Methylomirabilis lanthanidiphila</name>
    <dbReference type="NCBI Taxonomy" id="2211376"/>
    <lineage>
        <taxon>Bacteria</taxon>
        <taxon>Candidatus Methylomirabilota</taxon>
        <taxon>Candidatus Methylomirabilia</taxon>
        <taxon>Candidatus Methylomirabilales</taxon>
        <taxon>Candidatus Methylomirabilaceae</taxon>
        <taxon>Candidatus Methylomirabilis</taxon>
    </lineage>
</organism>
<sequence>MLCYLGSRRILVFVLILFTILPSSDLRADDNCPSRSKARFIVINMSCSEVRAAAQHQMTTLSCEDLSHHVEEMKQGALTNITCDDFRERSLATVMSKSCGQLGATNEAECNRRRAELLSDLRTTPCAKLREGVVSELQQTSCAQIRAIILENIQSAGCPELRAQLLDLVNSVDCAEMHALPLFDRLPSIGTNNEMTEFRLTNGIVIGIPKSWIVLAGQQQRKIDAETHRLLDLSGIGSQVDRLIVATSPLHTSYAYTDVVISSENTYSQPQLQNFTNQDLSAYDAATKAVISNMLNSAGGRMLSWLGTRVERFAGHWALVSSYRRADLGRDTRPTKGPIRVTLTTIPFGIKAITVTVSYTELGRTSEWQETTNAIRASFKFEDGG</sequence>
<evidence type="ECO:0000313" key="1">
    <source>
        <dbReference type="EMBL" id="VUZ84264.1"/>
    </source>
</evidence>
<proteinExistence type="predicted"/>
<dbReference type="EMBL" id="CABIKM010000011">
    <property type="protein sequence ID" value="VUZ84264.1"/>
    <property type="molecule type" value="Genomic_DNA"/>
</dbReference>
<accession>A0A564ZG49</accession>
<dbReference type="Proteomes" id="UP000334340">
    <property type="component" value="Unassembled WGS sequence"/>
</dbReference>
<name>A0A564ZG49_9BACT</name>
<protein>
    <submittedName>
        <fullName evidence="1">Uncharacterized protein</fullName>
    </submittedName>
</protein>